<name>A0ABQ2H2C2_9DEIO</name>
<keyword evidence="5" id="KW-0418">Kinase</keyword>
<evidence type="ECO:0000256" key="6">
    <source>
        <dbReference type="SAM" id="Coils"/>
    </source>
</evidence>
<dbReference type="Pfam" id="PF02518">
    <property type="entry name" value="HATPase_c"/>
    <property type="match status" value="1"/>
</dbReference>
<evidence type="ECO:0000256" key="5">
    <source>
        <dbReference type="ARBA" id="ARBA00022777"/>
    </source>
</evidence>
<dbReference type="InterPro" id="IPR036890">
    <property type="entry name" value="HATPase_C_sf"/>
</dbReference>
<sequence length="313" mass="35303">MPFVQLLRRAFAGGQPCRLELGVVQSEGEKLDVQLDVRASSEGEQPYLRAAVTDITELKAAQAALANLNNTLEERIQARTAQIRELNEELETFVQTVTHNLQTPLRQFTSFAELLRRKGPVRDGQAQHYYDAMLGSVERMEGMVSALADYFQTGRQRPEMLSVDLERVLSDVRKELRPRLDGGTVTWQQDHLPTVTGDPRTLKQIFTALLDNALKFSAGRSQTEIHIVVRENESEYHIGVRDNGVGFNPRQQDRLFGIFQRLHSEREFSGLGTSLASVRRAVLRHGGRVWAEGNEGPGSCFWLALPRNVSPRR</sequence>
<keyword evidence="6" id="KW-0175">Coiled coil</keyword>
<organism evidence="9 10">
    <name type="scientific">Deinococcus aerophilus</name>
    <dbReference type="NCBI Taxonomy" id="522488"/>
    <lineage>
        <taxon>Bacteria</taxon>
        <taxon>Thermotogati</taxon>
        <taxon>Deinococcota</taxon>
        <taxon>Deinococci</taxon>
        <taxon>Deinococcales</taxon>
        <taxon>Deinococcaceae</taxon>
        <taxon>Deinococcus</taxon>
    </lineage>
</organism>
<dbReference type="EC" id="2.7.13.3" evidence="2"/>
<evidence type="ECO:0000259" key="7">
    <source>
        <dbReference type="PROSITE" id="PS50109"/>
    </source>
</evidence>
<proteinExistence type="predicted"/>
<dbReference type="InterPro" id="IPR003661">
    <property type="entry name" value="HisK_dim/P_dom"/>
</dbReference>
<evidence type="ECO:0000256" key="1">
    <source>
        <dbReference type="ARBA" id="ARBA00000085"/>
    </source>
</evidence>
<dbReference type="PANTHER" id="PTHR42878:SF15">
    <property type="entry name" value="BACTERIOPHYTOCHROME"/>
    <property type="match status" value="1"/>
</dbReference>
<feature type="domain" description="Rhodanese" evidence="8">
    <location>
        <begin position="180"/>
        <end position="196"/>
    </location>
</feature>
<dbReference type="CDD" id="cd00082">
    <property type="entry name" value="HisKA"/>
    <property type="match status" value="1"/>
</dbReference>
<dbReference type="Pfam" id="PF00512">
    <property type="entry name" value="HisKA"/>
    <property type="match status" value="1"/>
</dbReference>
<dbReference type="PROSITE" id="PS50206">
    <property type="entry name" value="RHODANESE_3"/>
    <property type="match status" value="1"/>
</dbReference>
<dbReference type="InterPro" id="IPR003594">
    <property type="entry name" value="HATPase_dom"/>
</dbReference>
<evidence type="ECO:0000313" key="10">
    <source>
        <dbReference type="Proteomes" id="UP000661918"/>
    </source>
</evidence>
<dbReference type="PROSITE" id="PS50109">
    <property type="entry name" value="HIS_KIN"/>
    <property type="match status" value="1"/>
</dbReference>
<comment type="catalytic activity">
    <reaction evidence="1">
        <text>ATP + protein L-histidine = ADP + protein N-phospho-L-histidine.</text>
        <dbReference type="EC" id="2.7.13.3"/>
    </reaction>
</comment>
<dbReference type="InterPro" id="IPR005467">
    <property type="entry name" value="His_kinase_dom"/>
</dbReference>
<dbReference type="InterPro" id="IPR050351">
    <property type="entry name" value="BphY/WalK/GraS-like"/>
</dbReference>
<evidence type="ECO:0000259" key="8">
    <source>
        <dbReference type="PROSITE" id="PS50206"/>
    </source>
</evidence>
<evidence type="ECO:0000256" key="4">
    <source>
        <dbReference type="ARBA" id="ARBA00022679"/>
    </source>
</evidence>
<reference evidence="10" key="1">
    <citation type="journal article" date="2019" name="Int. J. Syst. Evol. Microbiol.">
        <title>The Global Catalogue of Microorganisms (GCM) 10K type strain sequencing project: providing services to taxonomists for standard genome sequencing and annotation.</title>
        <authorList>
            <consortium name="The Broad Institute Genomics Platform"/>
            <consortium name="The Broad Institute Genome Sequencing Center for Infectious Disease"/>
            <person name="Wu L."/>
            <person name="Ma J."/>
        </authorList>
    </citation>
    <scope>NUCLEOTIDE SEQUENCE [LARGE SCALE GENOMIC DNA]</scope>
    <source>
        <strain evidence="10">JCM 15443</strain>
    </source>
</reference>
<dbReference type="Gene3D" id="1.10.287.130">
    <property type="match status" value="1"/>
</dbReference>
<dbReference type="Gene3D" id="3.30.565.10">
    <property type="entry name" value="Histidine kinase-like ATPase, C-terminal domain"/>
    <property type="match status" value="1"/>
</dbReference>
<protein>
    <recommendedName>
        <fullName evidence="2">histidine kinase</fullName>
        <ecNumber evidence="2">2.7.13.3</ecNumber>
    </recommendedName>
</protein>
<dbReference type="PANTHER" id="PTHR42878">
    <property type="entry name" value="TWO-COMPONENT HISTIDINE KINASE"/>
    <property type="match status" value="1"/>
</dbReference>
<dbReference type="PRINTS" id="PR00344">
    <property type="entry name" value="BCTRLSENSOR"/>
</dbReference>
<evidence type="ECO:0000313" key="9">
    <source>
        <dbReference type="EMBL" id="GGM22467.1"/>
    </source>
</evidence>
<dbReference type="SUPFAM" id="SSF55874">
    <property type="entry name" value="ATPase domain of HSP90 chaperone/DNA topoisomerase II/histidine kinase"/>
    <property type="match status" value="1"/>
</dbReference>
<dbReference type="SUPFAM" id="SSF47384">
    <property type="entry name" value="Homodimeric domain of signal transducing histidine kinase"/>
    <property type="match status" value="1"/>
</dbReference>
<dbReference type="InterPro" id="IPR035965">
    <property type="entry name" value="PAS-like_dom_sf"/>
</dbReference>
<dbReference type="InterPro" id="IPR001763">
    <property type="entry name" value="Rhodanese-like_dom"/>
</dbReference>
<dbReference type="Proteomes" id="UP000661918">
    <property type="component" value="Unassembled WGS sequence"/>
</dbReference>
<feature type="coiled-coil region" evidence="6">
    <location>
        <begin position="55"/>
        <end position="96"/>
    </location>
</feature>
<keyword evidence="10" id="KW-1185">Reference proteome</keyword>
<dbReference type="SUPFAM" id="SSF55785">
    <property type="entry name" value="PYP-like sensor domain (PAS domain)"/>
    <property type="match status" value="1"/>
</dbReference>
<feature type="domain" description="Histidine kinase" evidence="7">
    <location>
        <begin position="96"/>
        <end position="309"/>
    </location>
</feature>
<dbReference type="InterPro" id="IPR004358">
    <property type="entry name" value="Sig_transdc_His_kin-like_C"/>
</dbReference>
<dbReference type="InterPro" id="IPR036097">
    <property type="entry name" value="HisK_dim/P_sf"/>
</dbReference>
<comment type="caution">
    <text evidence="9">The sequence shown here is derived from an EMBL/GenBank/DDBJ whole genome shotgun (WGS) entry which is preliminary data.</text>
</comment>
<keyword evidence="3" id="KW-0597">Phosphoprotein</keyword>
<evidence type="ECO:0000256" key="3">
    <source>
        <dbReference type="ARBA" id="ARBA00022553"/>
    </source>
</evidence>
<dbReference type="SMART" id="SM00387">
    <property type="entry name" value="HATPase_c"/>
    <property type="match status" value="1"/>
</dbReference>
<dbReference type="Gene3D" id="3.30.450.20">
    <property type="entry name" value="PAS domain"/>
    <property type="match status" value="1"/>
</dbReference>
<dbReference type="EMBL" id="BMOM01000067">
    <property type="protein sequence ID" value="GGM22467.1"/>
    <property type="molecule type" value="Genomic_DNA"/>
</dbReference>
<evidence type="ECO:0000256" key="2">
    <source>
        <dbReference type="ARBA" id="ARBA00012438"/>
    </source>
</evidence>
<keyword evidence="4" id="KW-0808">Transferase</keyword>
<dbReference type="SMART" id="SM00388">
    <property type="entry name" value="HisKA"/>
    <property type="match status" value="1"/>
</dbReference>
<gene>
    <name evidence="9" type="ORF">GCM10010841_32940</name>
</gene>
<accession>A0ABQ2H2C2</accession>